<comment type="similarity">
    <text evidence="1">Belongs to the argonaute family. Ago subfamily.</text>
</comment>
<dbReference type="PROSITE" id="PS50822">
    <property type="entry name" value="PIWI"/>
    <property type="match status" value="1"/>
</dbReference>
<dbReference type="InterPro" id="IPR003100">
    <property type="entry name" value="PAZ_dom"/>
</dbReference>
<evidence type="ECO:0000259" key="5">
    <source>
        <dbReference type="PROSITE" id="PS50822"/>
    </source>
</evidence>
<dbReference type="SMART" id="SM00949">
    <property type="entry name" value="PAZ"/>
    <property type="match status" value="1"/>
</dbReference>
<keyword evidence="7" id="KW-1185">Reference proteome</keyword>
<dbReference type="CDD" id="cd02846">
    <property type="entry name" value="PAZ_argonaute_like"/>
    <property type="match status" value="1"/>
</dbReference>
<dbReference type="PROSITE" id="PS50821">
    <property type="entry name" value="PAZ"/>
    <property type="match status" value="1"/>
</dbReference>
<dbReference type="Pfam" id="PF08699">
    <property type="entry name" value="ArgoL1"/>
    <property type="match status" value="1"/>
</dbReference>
<feature type="domain" description="Piwi" evidence="5">
    <location>
        <begin position="649"/>
        <end position="960"/>
    </location>
</feature>
<dbReference type="InterPro" id="IPR036085">
    <property type="entry name" value="PAZ_dom_sf"/>
</dbReference>
<dbReference type="InterPro" id="IPR012337">
    <property type="entry name" value="RNaseH-like_sf"/>
</dbReference>
<dbReference type="Pfam" id="PF16486">
    <property type="entry name" value="ArgoN"/>
    <property type="match status" value="1"/>
</dbReference>
<keyword evidence="2" id="KW-0943">RNA-mediated gene silencing</keyword>
<dbReference type="SMART" id="SM01163">
    <property type="entry name" value="DUF1785"/>
    <property type="match status" value="1"/>
</dbReference>
<reference evidence="6 7" key="1">
    <citation type="journal article" date="2018" name="Sci. Rep.">
        <title>Raphidocelis subcapitata (=Pseudokirchneriella subcapitata) provides an insight into genome evolution and environmental adaptations in the Sphaeropleales.</title>
        <authorList>
            <person name="Suzuki S."/>
            <person name="Yamaguchi H."/>
            <person name="Nakajima N."/>
            <person name="Kawachi M."/>
        </authorList>
    </citation>
    <scope>NUCLEOTIDE SEQUENCE [LARGE SCALE GENOMIC DNA]</scope>
    <source>
        <strain evidence="6 7">NIES-35</strain>
    </source>
</reference>
<dbReference type="Proteomes" id="UP000247498">
    <property type="component" value="Unassembled WGS sequence"/>
</dbReference>
<dbReference type="InterPro" id="IPR032472">
    <property type="entry name" value="ArgoL2"/>
</dbReference>
<dbReference type="OrthoDB" id="10252740at2759"/>
<dbReference type="PANTHER" id="PTHR22891">
    <property type="entry name" value="EUKARYOTIC TRANSLATION INITIATION FACTOR 2C"/>
    <property type="match status" value="1"/>
</dbReference>
<evidence type="ECO:0000256" key="1">
    <source>
        <dbReference type="ARBA" id="ARBA00008201"/>
    </source>
</evidence>
<dbReference type="SUPFAM" id="SSF101690">
    <property type="entry name" value="PAZ domain"/>
    <property type="match status" value="1"/>
</dbReference>
<evidence type="ECO:0000256" key="3">
    <source>
        <dbReference type="SAM" id="MobiDB-lite"/>
    </source>
</evidence>
<evidence type="ECO:0000313" key="7">
    <source>
        <dbReference type="Proteomes" id="UP000247498"/>
    </source>
</evidence>
<dbReference type="Gene3D" id="3.30.420.10">
    <property type="entry name" value="Ribonuclease H-like superfamily/Ribonuclease H"/>
    <property type="match status" value="1"/>
</dbReference>
<dbReference type="Gene3D" id="3.40.50.2300">
    <property type="match status" value="1"/>
</dbReference>
<dbReference type="InParanoid" id="A0A2V0PB80"/>
<comment type="caution">
    <text evidence="6">The sequence shown here is derived from an EMBL/GenBank/DDBJ whole genome shotgun (WGS) entry which is preliminary data.</text>
</comment>
<feature type="domain" description="PAZ" evidence="4">
    <location>
        <begin position="352"/>
        <end position="469"/>
    </location>
</feature>
<dbReference type="SUPFAM" id="SSF53098">
    <property type="entry name" value="Ribonuclease H-like"/>
    <property type="match status" value="1"/>
</dbReference>
<feature type="region of interest" description="Disordered" evidence="3">
    <location>
        <begin position="145"/>
        <end position="171"/>
    </location>
</feature>
<feature type="compositionally biased region" description="Gly residues" evidence="3">
    <location>
        <begin position="20"/>
        <end position="65"/>
    </location>
</feature>
<dbReference type="CDD" id="cd04657">
    <property type="entry name" value="Piwi_ago-like"/>
    <property type="match status" value="1"/>
</dbReference>
<evidence type="ECO:0000256" key="2">
    <source>
        <dbReference type="ARBA" id="ARBA00023158"/>
    </source>
</evidence>
<dbReference type="InterPro" id="IPR045246">
    <property type="entry name" value="Piwi_ago-like"/>
</dbReference>
<dbReference type="InterPro" id="IPR032473">
    <property type="entry name" value="Argonaute_Mid_dom"/>
</dbReference>
<feature type="region of interest" description="Disordered" evidence="3">
    <location>
        <begin position="1"/>
        <end position="65"/>
    </location>
</feature>
<dbReference type="InterPro" id="IPR032474">
    <property type="entry name" value="Argonaute_N"/>
</dbReference>
<dbReference type="Pfam" id="PF16488">
    <property type="entry name" value="ArgoL2"/>
    <property type="match status" value="1"/>
</dbReference>
<dbReference type="Gene3D" id="2.170.260.10">
    <property type="entry name" value="paz domain"/>
    <property type="match status" value="1"/>
</dbReference>
<evidence type="ECO:0000313" key="6">
    <source>
        <dbReference type="EMBL" id="GBF95153.1"/>
    </source>
</evidence>
<dbReference type="AlphaFoldDB" id="A0A2V0PB80"/>
<dbReference type="Pfam" id="PF02170">
    <property type="entry name" value="PAZ"/>
    <property type="match status" value="1"/>
</dbReference>
<dbReference type="STRING" id="307507.A0A2V0PB80"/>
<gene>
    <name evidence="6" type="ORF">Rsub_07737</name>
</gene>
<evidence type="ECO:0000259" key="4">
    <source>
        <dbReference type="PROSITE" id="PS50821"/>
    </source>
</evidence>
<organism evidence="6 7">
    <name type="scientific">Raphidocelis subcapitata</name>
    <dbReference type="NCBI Taxonomy" id="307507"/>
    <lineage>
        <taxon>Eukaryota</taxon>
        <taxon>Viridiplantae</taxon>
        <taxon>Chlorophyta</taxon>
        <taxon>core chlorophytes</taxon>
        <taxon>Chlorophyceae</taxon>
        <taxon>CS clade</taxon>
        <taxon>Sphaeropleales</taxon>
        <taxon>Selenastraceae</taxon>
        <taxon>Raphidocelis</taxon>
    </lineage>
</organism>
<proteinExistence type="inferred from homology"/>
<dbReference type="GO" id="GO:0003723">
    <property type="term" value="F:RNA binding"/>
    <property type="evidence" value="ECO:0007669"/>
    <property type="project" value="InterPro"/>
</dbReference>
<name>A0A2V0PB80_9CHLO</name>
<dbReference type="SMART" id="SM00950">
    <property type="entry name" value="Piwi"/>
    <property type="match status" value="1"/>
</dbReference>
<dbReference type="Pfam" id="PF16487">
    <property type="entry name" value="ArgoMid"/>
    <property type="match status" value="1"/>
</dbReference>
<dbReference type="InterPro" id="IPR036397">
    <property type="entry name" value="RNaseH_sf"/>
</dbReference>
<dbReference type="GO" id="GO:0031047">
    <property type="term" value="P:regulatory ncRNA-mediated gene silencing"/>
    <property type="evidence" value="ECO:0007669"/>
    <property type="project" value="UniProtKB-KW"/>
</dbReference>
<dbReference type="InterPro" id="IPR003165">
    <property type="entry name" value="Piwi"/>
</dbReference>
<feature type="compositionally biased region" description="Gly residues" evidence="3">
    <location>
        <begin position="1"/>
        <end position="12"/>
    </location>
</feature>
<sequence length="995" mass="106058">MSGRGGYGGGGPRGPPRGGPPGGGYGGGGPGGPGGRGPGGPGRGPGGPGGPGGGRGGGGGGGGGMGGEMAVNNALQAVAFQLGRLELRAAPTAYDPTSQVPYQRARRPGFGTQGKAVNVLANHFRLDLKAKQAFHYDVAITAMDEAGPPRPGARPARPPRRQDAVQANRPLPRPLVRRVLSKLAETEKWPPGWACDWAKSMYAPTAMFGDSAGAQPHETAVRVVVDLPDGVSIDKTFKVVIKYAATYDLGALERHVRGEQSNGLEAEEEAAGGLRAALQVLDVVLRSGISARDNVVTVGSAVLFNAPGTELYSNLGRGAEAWAGYKQAVKVTQDGLAVVLDLAAGAFVKAGPLLDIAADLLGRPPPDLARSGLSERDLRSLSRELKGVRVVVERQGGKAMRKTVWGLSKTGADRTMFFYEPQKKEISVVAYFQVAYGIALKAPRLPCVNVSKDPSKVVWLPMEMCRILPGQRKRMLQDERHTTAMLRFAGLKPRERSGYLRDVVSNPALANFNAEPAVQKFGMRVSPDMVTVKGRVLDPPKLAYGKPEALDPGTSGAWNLRSVKFPVAATIASWACLSLMDQSEVDLAPGHAQGLATFVNELVHMCNDCGMRCPTPPIVHFDRSFSVSEHVQYAMEQAEGAFDGKKCQLVLVLLPSKGKDTYQAVKQAGDSECSVPTQCFVAAKAGVGRSSPPPKGRMQYAANLALKINTKVGGTNVKLLGDLRNMPVLGGGQPYMISADVTHPTGFDTSEPSIAAVTASYDASLGRYSCRVMQQAHRQEIITGLQGATQALLLNFYKRSKRKPAAIVYYRDGVDQGQFAAVLQEEYTAIRAACQALEADYTPRITFVVVQKRHATRLFPSDRSGEDRSGNTLPGTVIDAGICSAAGFDFYLNSHAGLQGHNKASHYQVLVDENGFSADGLELLTYWLCYLYSRCTRSVSYPPPCYLAHLAAFRGRLMLDVPDSGSESSRGSGGGKPRPLLTINDDYSDACMFYI</sequence>
<dbReference type="Pfam" id="PF02171">
    <property type="entry name" value="Piwi"/>
    <property type="match status" value="1"/>
</dbReference>
<dbReference type="FunCoup" id="A0A2V0PB80">
    <property type="interactions" value="1992"/>
</dbReference>
<dbReference type="InterPro" id="IPR014811">
    <property type="entry name" value="ArgoL1"/>
</dbReference>
<dbReference type="EMBL" id="BDRX01000060">
    <property type="protein sequence ID" value="GBF95153.1"/>
    <property type="molecule type" value="Genomic_DNA"/>
</dbReference>
<protein>
    <submittedName>
        <fullName evidence="6">Uncharacterized protein</fullName>
    </submittedName>
</protein>
<accession>A0A2V0PB80</accession>